<evidence type="ECO:0000259" key="2">
    <source>
        <dbReference type="Pfam" id="PF06605"/>
    </source>
</evidence>
<dbReference type="InterPro" id="IPR010572">
    <property type="entry name" value="Tail_dom"/>
</dbReference>
<gene>
    <name evidence="4" type="ORF">GC105_10750</name>
</gene>
<sequence length="590" mass="66638">MILVKNKTLNNIGILENAYDQSVKRTVNELWQASFSLPKSDPKNELCSHLNFIDITGDSGRYYGLYRIMPTSTTKNESTDSITYTCEHVLATLLDDVMDGYHQYTNYTTRQVLEYILSLQEAPHWVLGQVDFTRYFHYSFENENGLLAPLLSIPKPFNEAYEFTFDTQVYPWVLNLKSVSDKVKSEIRWGKDMIDFSEVSDPTDIVNYIIPKGSGEGVNQVTIASVNGGLKYLKDDESIAKWGKMSYIWIDQRFEDAESLKANAQSLLDQWKEPKVSFEIDSADLSIKPEYSHERKVLNGITRIIVEDKEYLARIVGDNIADLSREFEVKYQINNKLDDIATTQADLERKQQVNEAYSQGATNIMNFGYQDNCDSDHPAILPIYVDDDVVNINTCELTFRTKKFRAYSKSIEGGGATVKSTSAGGGTNTSTESGGGATETTTVKNFTSLTLVSDIPSVPDYNTHKHESILYGDRIEHDHNVIIPSHSHNFTVATHSHEFTLEDHTHGILYGIYELDELPEIVTVKVDGNTVTINSTSENRLNLIDYLDKDSNGKVTRGRHEVEILPSDLARIEADVILRVFIQSRLGGNY</sequence>
<feature type="compositionally biased region" description="Gly residues" evidence="1">
    <location>
        <begin position="423"/>
        <end position="437"/>
    </location>
</feature>
<evidence type="ECO:0000313" key="4">
    <source>
        <dbReference type="EMBL" id="MPW26266.1"/>
    </source>
</evidence>
<dbReference type="InterPro" id="IPR007119">
    <property type="entry name" value="Phage_tail_spike_N"/>
</dbReference>
<evidence type="ECO:0008006" key="6">
    <source>
        <dbReference type="Google" id="ProtNLM"/>
    </source>
</evidence>
<dbReference type="Pfam" id="PF06605">
    <property type="entry name" value="Prophage_tail"/>
    <property type="match status" value="1"/>
</dbReference>
<evidence type="ECO:0000259" key="3">
    <source>
        <dbReference type="Pfam" id="PF18994"/>
    </source>
</evidence>
<feature type="region of interest" description="Disordered" evidence="1">
    <location>
        <begin position="415"/>
        <end position="440"/>
    </location>
</feature>
<comment type="caution">
    <text evidence="4">The sequence shown here is derived from an EMBL/GenBank/DDBJ whole genome shotgun (WGS) entry which is preliminary data.</text>
</comment>
<dbReference type="AlphaFoldDB" id="A0A6A7KA49"/>
<evidence type="ECO:0000256" key="1">
    <source>
        <dbReference type="SAM" id="MobiDB-lite"/>
    </source>
</evidence>
<feature type="domain" description="Tail spike" evidence="2">
    <location>
        <begin position="104"/>
        <end position="346"/>
    </location>
</feature>
<dbReference type="EMBL" id="WHNX01000015">
    <property type="protein sequence ID" value="MPW26266.1"/>
    <property type="molecule type" value="Genomic_DNA"/>
</dbReference>
<keyword evidence="5" id="KW-1185">Reference proteome</keyword>
<organism evidence="4 5">
    <name type="scientific">Alkalibaculum sporogenes</name>
    <dbReference type="NCBI Taxonomy" id="2655001"/>
    <lineage>
        <taxon>Bacteria</taxon>
        <taxon>Bacillati</taxon>
        <taxon>Bacillota</taxon>
        <taxon>Clostridia</taxon>
        <taxon>Eubacteriales</taxon>
        <taxon>Eubacteriaceae</taxon>
        <taxon>Alkalibaculum</taxon>
    </lineage>
</organism>
<dbReference type="InterPro" id="IPR044051">
    <property type="entry name" value="Prophage_tail_N"/>
</dbReference>
<accession>A0A6A7KA49</accession>
<proteinExistence type="predicted"/>
<dbReference type="NCBIfam" id="TIGR01665">
    <property type="entry name" value="put_anti_recept"/>
    <property type="match status" value="1"/>
</dbReference>
<reference evidence="4 5" key="1">
    <citation type="submission" date="2019-10" db="EMBL/GenBank/DDBJ databases">
        <title>Alkalibaculum tamaniensis sp.nov., a new alkaliphilic acetogen, isolated on methoxylated aromatics from a mud volcano.</title>
        <authorList>
            <person name="Khomyakova M.A."/>
            <person name="Merkel A.Y."/>
            <person name="Bonch-Osmolovskaya E.A."/>
            <person name="Slobodkin A.I."/>
        </authorList>
    </citation>
    <scope>NUCLEOTIDE SEQUENCE [LARGE SCALE GENOMIC DNA]</scope>
    <source>
        <strain evidence="4 5">M08DMB</strain>
    </source>
</reference>
<dbReference type="Proteomes" id="UP000440004">
    <property type="component" value="Unassembled WGS sequence"/>
</dbReference>
<name>A0A6A7KA49_9FIRM</name>
<evidence type="ECO:0000313" key="5">
    <source>
        <dbReference type="Proteomes" id="UP000440004"/>
    </source>
</evidence>
<protein>
    <recommendedName>
        <fullName evidence="6">Prophage tail endopeptidase domain-containing protein</fullName>
    </recommendedName>
</protein>
<feature type="domain" description="Prophage endopeptidase tail N-terminal" evidence="3">
    <location>
        <begin position="2"/>
        <end position="88"/>
    </location>
</feature>
<dbReference type="RefSeq" id="WP_152804601.1">
    <property type="nucleotide sequence ID" value="NZ_WHNX01000015.1"/>
</dbReference>
<dbReference type="Pfam" id="PF18994">
    <property type="entry name" value="Prophage_tailD1"/>
    <property type="match status" value="1"/>
</dbReference>